<keyword evidence="3" id="KW-1185">Reference proteome</keyword>
<proteinExistence type="predicted"/>
<dbReference type="RefSeq" id="WP_264281843.1">
    <property type="nucleotide sequence ID" value="NZ_CP107006.1"/>
</dbReference>
<dbReference type="EMBL" id="CP107006">
    <property type="protein sequence ID" value="UYQ93849.1"/>
    <property type="molecule type" value="Genomic_DNA"/>
</dbReference>
<reference evidence="2" key="1">
    <citation type="submission" date="2022-10" db="EMBL/GenBank/DDBJ databases">
        <title>Chitinophaga sp. nov., isolated from soil.</title>
        <authorList>
            <person name="Jeon C.O."/>
        </authorList>
    </citation>
    <scope>NUCLEOTIDE SEQUENCE</scope>
    <source>
        <strain evidence="2">R8</strain>
    </source>
</reference>
<evidence type="ECO:0000313" key="2">
    <source>
        <dbReference type="EMBL" id="UYQ93849.1"/>
    </source>
</evidence>
<evidence type="ECO:0000313" key="3">
    <source>
        <dbReference type="Proteomes" id="UP001162741"/>
    </source>
</evidence>
<dbReference type="InterPro" id="IPR008969">
    <property type="entry name" value="CarboxyPept-like_regulatory"/>
</dbReference>
<organism evidence="2 3">
    <name type="scientific">Chitinophaga horti</name>
    <dbReference type="NCBI Taxonomy" id="2920382"/>
    <lineage>
        <taxon>Bacteria</taxon>
        <taxon>Pseudomonadati</taxon>
        <taxon>Bacteroidota</taxon>
        <taxon>Chitinophagia</taxon>
        <taxon>Chitinophagales</taxon>
        <taxon>Chitinophagaceae</taxon>
        <taxon>Chitinophaga</taxon>
    </lineage>
</organism>
<keyword evidence="1" id="KW-0732">Signal</keyword>
<dbReference type="Proteomes" id="UP001162741">
    <property type="component" value="Chromosome"/>
</dbReference>
<evidence type="ECO:0000256" key="1">
    <source>
        <dbReference type="SAM" id="SignalP"/>
    </source>
</evidence>
<dbReference type="SUPFAM" id="SSF49464">
    <property type="entry name" value="Carboxypeptidase regulatory domain-like"/>
    <property type="match status" value="1"/>
</dbReference>
<gene>
    <name evidence="2" type="ORF">MKQ68_01910</name>
</gene>
<dbReference type="Pfam" id="PF13715">
    <property type="entry name" value="CarbopepD_reg_2"/>
    <property type="match status" value="1"/>
</dbReference>
<sequence length="386" mass="44146">MKLLLSAACLLICLATFSQSRITGTIRSEKDGATLAFASVFLSQTTLGDRTTEQGHFTVRNIPNGRYELIVSYLGYETLVVPLALQDTTLTLNLRLKPKAGQLGEVVIRSDPDRERWLATFRETFLGTSRAARACRITNENILDLHYDQDHHQLTGSSDGMLIVDNPTLGYRVKYVLQGYVNDFGRGYVLYYGFPQFEEMKAKNRRQQAKWEERRLLAYRGSSMHFMRSLMNKRLKEDGFQVNKIVRVERKNTAAQRAPGDTAQRVLVGNRQPVFSRYADYLYTGEVSYDSIYHKPVQGTGIVLHFTNYLQVVYKNEKEAFEYLQFKGRRADKRYAQTSLVHLFVPEVGVDANGNVDAPADVVFEGYWGWEKVAEMVPLDYKEPVK</sequence>
<dbReference type="Gene3D" id="2.60.40.1120">
    <property type="entry name" value="Carboxypeptidase-like, regulatory domain"/>
    <property type="match status" value="1"/>
</dbReference>
<protein>
    <submittedName>
        <fullName evidence="2">Carboxypeptidase-like regulatory domain-containing protein</fullName>
    </submittedName>
</protein>
<feature type="signal peptide" evidence="1">
    <location>
        <begin position="1"/>
        <end position="20"/>
    </location>
</feature>
<feature type="chain" id="PRO_5045504592" evidence="1">
    <location>
        <begin position="21"/>
        <end position="386"/>
    </location>
</feature>
<accession>A0ABY6J6R8</accession>
<name>A0ABY6J6R8_9BACT</name>